<evidence type="ECO:0000256" key="1">
    <source>
        <dbReference type="SAM" id="MobiDB-lite"/>
    </source>
</evidence>
<feature type="region of interest" description="Disordered" evidence="1">
    <location>
        <begin position="1"/>
        <end position="20"/>
    </location>
</feature>
<accession>A0A0S7BVK1</accession>
<proteinExistence type="predicted"/>
<dbReference type="STRING" id="1678841.TBC1_11719"/>
<name>A0A0S7BVK1_9BACT</name>
<dbReference type="EMBL" id="DF968182">
    <property type="protein sequence ID" value="GAP42587.1"/>
    <property type="molecule type" value="Genomic_DNA"/>
</dbReference>
<evidence type="ECO:0000313" key="2">
    <source>
        <dbReference type="EMBL" id="GAP42587.1"/>
    </source>
</evidence>
<gene>
    <name evidence="2" type="ORF">TBC1_11719</name>
</gene>
<evidence type="ECO:0000313" key="3">
    <source>
        <dbReference type="Proteomes" id="UP000053091"/>
    </source>
</evidence>
<keyword evidence="3" id="KW-1185">Reference proteome</keyword>
<protein>
    <submittedName>
        <fullName evidence="2">Uncharacterized protein</fullName>
    </submittedName>
</protein>
<reference evidence="2" key="1">
    <citation type="journal article" date="2015" name="Genome Announc.">
        <title>Draft Genome Sequence of Bacteroidales Strain TBC1, a Novel Isolate from a Methanogenic Wastewater Treatment System.</title>
        <authorList>
            <person name="Tourlousse D.M."/>
            <person name="Matsuura N."/>
            <person name="Sun L."/>
            <person name="Toyonaga M."/>
            <person name="Kuroda K."/>
            <person name="Ohashi A."/>
            <person name="Cruz R."/>
            <person name="Yamaguchi T."/>
            <person name="Sekiguchi Y."/>
        </authorList>
    </citation>
    <scope>NUCLEOTIDE SEQUENCE [LARGE SCALE GENOMIC DNA]</scope>
    <source>
        <strain evidence="2">TBC1</strain>
    </source>
</reference>
<sequence length="42" mass="4832">MSKTMCERGKKGEKDTNEPKYKCKKCGALVKKEKQVCKPKEL</sequence>
<organism evidence="2">
    <name type="scientific">Lentimicrobium saccharophilum</name>
    <dbReference type="NCBI Taxonomy" id="1678841"/>
    <lineage>
        <taxon>Bacteria</taxon>
        <taxon>Pseudomonadati</taxon>
        <taxon>Bacteroidota</taxon>
        <taxon>Bacteroidia</taxon>
        <taxon>Bacteroidales</taxon>
        <taxon>Lentimicrobiaceae</taxon>
        <taxon>Lentimicrobium</taxon>
    </lineage>
</organism>
<dbReference type="AlphaFoldDB" id="A0A0S7BVK1"/>
<dbReference type="Proteomes" id="UP000053091">
    <property type="component" value="Unassembled WGS sequence"/>
</dbReference>
<dbReference type="RefSeq" id="WP_262490402.1">
    <property type="nucleotide sequence ID" value="NZ_DF968182.1"/>
</dbReference>